<name>A0AAE0IGY9_9PEZI</name>
<protein>
    <submittedName>
        <fullName evidence="1">Uncharacterized protein</fullName>
    </submittedName>
</protein>
<accession>A0AAE0IGY9</accession>
<keyword evidence="2" id="KW-1185">Reference proteome</keyword>
<gene>
    <name evidence="1" type="ORF">B0T19DRAFT_402763</name>
</gene>
<reference evidence="1" key="1">
    <citation type="journal article" date="2023" name="Mol. Phylogenet. Evol.">
        <title>Genome-scale phylogeny and comparative genomics of the fungal order Sordariales.</title>
        <authorList>
            <person name="Hensen N."/>
            <person name="Bonometti L."/>
            <person name="Westerberg I."/>
            <person name="Brannstrom I.O."/>
            <person name="Guillou S."/>
            <person name="Cros-Aarteil S."/>
            <person name="Calhoun S."/>
            <person name="Haridas S."/>
            <person name="Kuo A."/>
            <person name="Mondo S."/>
            <person name="Pangilinan J."/>
            <person name="Riley R."/>
            <person name="LaButti K."/>
            <person name="Andreopoulos B."/>
            <person name="Lipzen A."/>
            <person name="Chen C."/>
            <person name="Yan M."/>
            <person name="Daum C."/>
            <person name="Ng V."/>
            <person name="Clum A."/>
            <person name="Steindorff A."/>
            <person name="Ohm R.A."/>
            <person name="Martin F."/>
            <person name="Silar P."/>
            <person name="Natvig D.O."/>
            <person name="Lalanne C."/>
            <person name="Gautier V."/>
            <person name="Ament-Velasquez S.L."/>
            <person name="Kruys A."/>
            <person name="Hutchinson M.I."/>
            <person name="Powell A.J."/>
            <person name="Barry K."/>
            <person name="Miller A.N."/>
            <person name="Grigoriev I.V."/>
            <person name="Debuchy R."/>
            <person name="Gladieux P."/>
            <person name="Hiltunen Thoren M."/>
            <person name="Johannesson H."/>
        </authorList>
    </citation>
    <scope>NUCLEOTIDE SEQUENCE</scope>
    <source>
        <strain evidence="1">SMH4131-1</strain>
    </source>
</reference>
<sequence length="425" mass="49123">MVATPHHRGIEKEIVQRILSLFVPEPPPFLSRNEYPYQSLQTTLLSYSFSQQNLCNVSLLHNHKQLYSLFRTLVEWPHLARHLVIELVNPPPPESMSEEWLDNLPAEEVCRLALLKDIMTSALAERNGFPGFLPQLQTFQLRVFGTFLYREMPDIISHLGAFPRLHTVELAGALVDGTHSNPHFESLFACKNLTRLEIAFCDPLGVLLLQPVTPIKATLTRLLKTHRARLTRVSLTWWNYNMARGDVDAQGNLIQQSHTVDGIDALSQLEHLEIDLHCLFGRSLVWSKIPDVLALRITEVIPRSLKSLCLFEVWRDLPFHLDVQQYSDNLVEALVEPQRSLLARGRALLTATRRLVVDRVLFDLYKNLESFPALKTIVFVPIQYPDGFTSRELHHYEFIFKFRQVEFKALPADRLTRMKWRPERC</sequence>
<organism evidence="1 2">
    <name type="scientific">Cercophora scortea</name>
    <dbReference type="NCBI Taxonomy" id="314031"/>
    <lineage>
        <taxon>Eukaryota</taxon>
        <taxon>Fungi</taxon>
        <taxon>Dikarya</taxon>
        <taxon>Ascomycota</taxon>
        <taxon>Pezizomycotina</taxon>
        <taxon>Sordariomycetes</taxon>
        <taxon>Sordariomycetidae</taxon>
        <taxon>Sordariales</taxon>
        <taxon>Lasiosphaeriaceae</taxon>
        <taxon>Cercophora</taxon>
    </lineage>
</organism>
<evidence type="ECO:0000313" key="2">
    <source>
        <dbReference type="Proteomes" id="UP001286456"/>
    </source>
</evidence>
<reference evidence="1" key="2">
    <citation type="submission" date="2023-06" db="EMBL/GenBank/DDBJ databases">
        <authorList>
            <consortium name="Lawrence Berkeley National Laboratory"/>
            <person name="Haridas S."/>
            <person name="Hensen N."/>
            <person name="Bonometti L."/>
            <person name="Westerberg I."/>
            <person name="Brannstrom I.O."/>
            <person name="Guillou S."/>
            <person name="Cros-Aarteil S."/>
            <person name="Calhoun S."/>
            <person name="Kuo A."/>
            <person name="Mondo S."/>
            <person name="Pangilinan J."/>
            <person name="Riley R."/>
            <person name="Labutti K."/>
            <person name="Andreopoulos B."/>
            <person name="Lipzen A."/>
            <person name="Chen C."/>
            <person name="Yanf M."/>
            <person name="Daum C."/>
            <person name="Ng V."/>
            <person name="Clum A."/>
            <person name="Steindorff A."/>
            <person name="Ohm R."/>
            <person name="Martin F."/>
            <person name="Silar P."/>
            <person name="Natvig D."/>
            <person name="Lalanne C."/>
            <person name="Gautier V."/>
            <person name="Ament-Velasquez S.L."/>
            <person name="Kruys A."/>
            <person name="Hutchinson M.I."/>
            <person name="Powell A.J."/>
            <person name="Barry K."/>
            <person name="Miller A.N."/>
            <person name="Grigoriev I.V."/>
            <person name="Debuchy R."/>
            <person name="Gladieux P."/>
            <person name="Thoren M.H."/>
            <person name="Johannesson H."/>
        </authorList>
    </citation>
    <scope>NUCLEOTIDE SEQUENCE</scope>
    <source>
        <strain evidence="1">SMH4131-1</strain>
    </source>
</reference>
<dbReference type="EMBL" id="JAUEPO010000004">
    <property type="protein sequence ID" value="KAK3324537.1"/>
    <property type="molecule type" value="Genomic_DNA"/>
</dbReference>
<dbReference type="Proteomes" id="UP001286456">
    <property type="component" value="Unassembled WGS sequence"/>
</dbReference>
<evidence type="ECO:0000313" key="1">
    <source>
        <dbReference type="EMBL" id="KAK3324537.1"/>
    </source>
</evidence>
<comment type="caution">
    <text evidence="1">The sequence shown here is derived from an EMBL/GenBank/DDBJ whole genome shotgun (WGS) entry which is preliminary data.</text>
</comment>
<dbReference type="AlphaFoldDB" id="A0AAE0IGY9"/>
<proteinExistence type="predicted"/>